<dbReference type="AlphaFoldDB" id="A0A835RKM6"/>
<dbReference type="EMBL" id="JADCNM010000003">
    <property type="protein sequence ID" value="KAG0489975.1"/>
    <property type="molecule type" value="Genomic_DNA"/>
</dbReference>
<sequence>MAARTQRRVKGMTAWASSLLPRSQGAGAAYFTPPRHGRIYHKRGGAGTSPRHSRVHVVDHISNMGLTNSERPQGVVPAHVRITSSGDCRVQMFLSSKVARAFQA</sequence>
<proteinExistence type="predicted"/>
<protein>
    <submittedName>
        <fullName evidence="1">Uncharacterized protein</fullName>
    </submittedName>
</protein>
<dbReference type="Proteomes" id="UP000639772">
    <property type="component" value="Chromosome 3"/>
</dbReference>
<reference evidence="1 2" key="1">
    <citation type="journal article" date="2020" name="Nat. Food">
        <title>A phased Vanilla planifolia genome enables genetic improvement of flavour and production.</title>
        <authorList>
            <person name="Hasing T."/>
            <person name="Tang H."/>
            <person name="Brym M."/>
            <person name="Khazi F."/>
            <person name="Huang T."/>
            <person name="Chambers A.H."/>
        </authorList>
    </citation>
    <scope>NUCLEOTIDE SEQUENCE [LARGE SCALE GENOMIC DNA]</scope>
    <source>
        <tissue evidence="1">Leaf</tissue>
    </source>
</reference>
<gene>
    <name evidence="1" type="ORF">HPP92_006838</name>
</gene>
<name>A0A835RKM6_VANPL</name>
<organism evidence="1 2">
    <name type="scientific">Vanilla planifolia</name>
    <name type="common">Vanilla</name>
    <dbReference type="NCBI Taxonomy" id="51239"/>
    <lineage>
        <taxon>Eukaryota</taxon>
        <taxon>Viridiplantae</taxon>
        <taxon>Streptophyta</taxon>
        <taxon>Embryophyta</taxon>
        <taxon>Tracheophyta</taxon>
        <taxon>Spermatophyta</taxon>
        <taxon>Magnoliopsida</taxon>
        <taxon>Liliopsida</taxon>
        <taxon>Asparagales</taxon>
        <taxon>Orchidaceae</taxon>
        <taxon>Vanilloideae</taxon>
        <taxon>Vanilleae</taxon>
        <taxon>Vanilla</taxon>
    </lineage>
</organism>
<accession>A0A835RKM6</accession>
<evidence type="ECO:0000313" key="2">
    <source>
        <dbReference type="Proteomes" id="UP000639772"/>
    </source>
</evidence>
<evidence type="ECO:0000313" key="1">
    <source>
        <dbReference type="EMBL" id="KAG0489975.1"/>
    </source>
</evidence>
<comment type="caution">
    <text evidence="1">The sequence shown here is derived from an EMBL/GenBank/DDBJ whole genome shotgun (WGS) entry which is preliminary data.</text>
</comment>